<evidence type="ECO:0000313" key="2">
    <source>
        <dbReference type="Proteomes" id="UP001062846"/>
    </source>
</evidence>
<dbReference type="Proteomes" id="UP001062846">
    <property type="component" value="Chromosome 4"/>
</dbReference>
<gene>
    <name evidence="1" type="ORF">RHMOL_Rhmol04G0241700</name>
</gene>
<sequence>MASSTCSLHFLSLTPNSLSLSTSKPTSLSLLSSLRTYPSKSISISHSPSPSRFARHVAVSSDFEQDEELSDEEVPNFSPDLKLFVGNLPFNVDSATLAGLFERAGNVEMVEVIYDKITGRSRGFGFVTMSTVEEVEAAAQQFNGYELEGRPMRVNSGPPPPRREESSFRGSRGGYEDSNRGSRGGYENRGSRGGFNSNRGGFDNSSGGSRGGASFGDSNKVYVGNLSWGVDDLALETLFREQGNVREARVIYDRDSGRSKGFGFVTFSSANEVNNAIESLDGADLDGRQIRVSVAEARPKLSSDYTAAIFCCFHQDLKNVLLST</sequence>
<proteinExistence type="predicted"/>
<name>A0ACC0P6A5_RHOML</name>
<evidence type="ECO:0000313" key="1">
    <source>
        <dbReference type="EMBL" id="KAI8560258.1"/>
    </source>
</evidence>
<organism evidence="1 2">
    <name type="scientific">Rhododendron molle</name>
    <name type="common">Chinese azalea</name>
    <name type="synonym">Azalea mollis</name>
    <dbReference type="NCBI Taxonomy" id="49168"/>
    <lineage>
        <taxon>Eukaryota</taxon>
        <taxon>Viridiplantae</taxon>
        <taxon>Streptophyta</taxon>
        <taxon>Embryophyta</taxon>
        <taxon>Tracheophyta</taxon>
        <taxon>Spermatophyta</taxon>
        <taxon>Magnoliopsida</taxon>
        <taxon>eudicotyledons</taxon>
        <taxon>Gunneridae</taxon>
        <taxon>Pentapetalae</taxon>
        <taxon>asterids</taxon>
        <taxon>Ericales</taxon>
        <taxon>Ericaceae</taxon>
        <taxon>Ericoideae</taxon>
        <taxon>Rhodoreae</taxon>
        <taxon>Rhododendron</taxon>
    </lineage>
</organism>
<dbReference type="EMBL" id="CM046391">
    <property type="protein sequence ID" value="KAI8560258.1"/>
    <property type="molecule type" value="Genomic_DNA"/>
</dbReference>
<protein>
    <submittedName>
        <fullName evidence="1">Uncharacterized protein</fullName>
    </submittedName>
</protein>
<accession>A0ACC0P6A5</accession>
<keyword evidence="2" id="KW-1185">Reference proteome</keyword>
<comment type="caution">
    <text evidence="1">The sequence shown here is derived from an EMBL/GenBank/DDBJ whole genome shotgun (WGS) entry which is preliminary data.</text>
</comment>
<reference evidence="1" key="1">
    <citation type="submission" date="2022-02" db="EMBL/GenBank/DDBJ databases">
        <title>Plant Genome Project.</title>
        <authorList>
            <person name="Zhang R.-G."/>
        </authorList>
    </citation>
    <scope>NUCLEOTIDE SEQUENCE</scope>
    <source>
        <strain evidence="1">AT1</strain>
    </source>
</reference>